<dbReference type="GO" id="GO:0046036">
    <property type="term" value="P:CTP metabolic process"/>
    <property type="evidence" value="ECO:0007669"/>
    <property type="project" value="TreeGrafter"/>
</dbReference>
<proteinExistence type="inferred from homology"/>
<dbReference type="STRING" id="70415.A0A5S6QU58"/>
<dbReference type="PANTHER" id="PTHR11782:SF121">
    <property type="entry name" value="NUCLEOSIDE-DIPHOSPHATASE MIG-23"/>
    <property type="match status" value="1"/>
</dbReference>
<organism evidence="6 7">
    <name type="scientific">Trichuris muris</name>
    <name type="common">Mouse whipworm</name>
    <dbReference type="NCBI Taxonomy" id="70415"/>
    <lineage>
        <taxon>Eukaryota</taxon>
        <taxon>Metazoa</taxon>
        <taxon>Ecdysozoa</taxon>
        <taxon>Nematoda</taxon>
        <taxon>Enoplea</taxon>
        <taxon>Dorylaimia</taxon>
        <taxon>Trichinellida</taxon>
        <taxon>Trichuridae</taxon>
        <taxon>Trichuris</taxon>
    </lineage>
</organism>
<evidence type="ECO:0000313" key="6">
    <source>
        <dbReference type="Proteomes" id="UP000046395"/>
    </source>
</evidence>
<evidence type="ECO:0000256" key="3">
    <source>
        <dbReference type="PIRSR" id="PIRSR600407-1"/>
    </source>
</evidence>
<accession>A0A5S6QU58</accession>
<dbReference type="Gene3D" id="3.30.420.150">
    <property type="entry name" value="Exopolyphosphatase. Domain 2"/>
    <property type="match status" value="1"/>
</dbReference>
<evidence type="ECO:0000256" key="4">
    <source>
        <dbReference type="PIRSR" id="PIRSR600407-2"/>
    </source>
</evidence>
<dbReference type="Gene3D" id="3.30.420.40">
    <property type="match status" value="1"/>
</dbReference>
<dbReference type="GO" id="GO:0005524">
    <property type="term" value="F:ATP binding"/>
    <property type="evidence" value="ECO:0007669"/>
    <property type="project" value="UniProtKB-KW"/>
</dbReference>
<feature type="transmembrane region" description="Helical" evidence="5">
    <location>
        <begin position="49"/>
        <end position="72"/>
    </location>
</feature>
<evidence type="ECO:0000256" key="5">
    <source>
        <dbReference type="SAM" id="Phobius"/>
    </source>
</evidence>
<evidence type="ECO:0000313" key="7">
    <source>
        <dbReference type="WBParaSite" id="TMUE_2000010427.1"/>
    </source>
</evidence>
<keyword evidence="5" id="KW-0472">Membrane</keyword>
<evidence type="ECO:0000256" key="2">
    <source>
        <dbReference type="ARBA" id="ARBA00022801"/>
    </source>
</evidence>
<dbReference type="GO" id="GO:0045134">
    <property type="term" value="F:UDP phosphatase activity"/>
    <property type="evidence" value="ECO:0007669"/>
    <property type="project" value="TreeGrafter"/>
</dbReference>
<dbReference type="InterPro" id="IPR000407">
    <property type="entry name" value="GDA1_CD39_NTPase"/>
</dbReference>
<feature type="binding site" evidence="4">
    <location>
        <begin position="273"/>
        <end position="277"/>
    </location>
    <ligand>
        <name>ATP</name>
        <dbReference type="ChEBI" id="CHEBI:30616"/>
    </ligand>
</feature>
<keyword evidence="2" id="KW-0378">Hydrolase</keyword>
<feature type="active site" description="Proton acceptor" evidence="3">
    <location>
        <position position="224"/>
    </location>
</feature>
<keyword evidence="5" id="KW-0812">Transmembrane</keyword>
<reference evidence="7" key="1">
    <citation type="submission" date="2019-12" db="UniProtKB">
        <authorList>
            <consortium name="WormBaseParasite"/>
        </authorList>
    </citation>
    <scope>IDENTIFICATION</scope>
</reference>
<dbReference type="Pfam" id="PF01150">
    <property type="entry name" value="GDA1_CD39"/>
    <property type="match status" value="1"/>
</dbReference>
<dbReference type="GO" id="GO:0016020">
    <property type="term" value="C:membrane"/>
    <property type="evidence" value="ECO:0007669"/>
    <property type="project" value="TreeGrafter"/>
</dbReference>
<keyword evidence="6" id="KW-1185">Reference proteome</keyword>
<name>A0A5S6QU58_TRIMR</name>
<evidence type="ECO:0000256" key="1">
    <source>
        <dbReference type="ARBA" id="ARBA00009283"/>
    </source>
</evidence>
<dbReference type="PANTHER" id="PTHR11782">
    <property type="entry name" value="ADENOSINE/GUANOSINE DIPHOSPHATASE"/>
    <property type="match status" value="1"/>
</dbReference>
<keyword evidence="4" id="KW-0067">ATP-binding</keyword>
<dbReference type="GO" id="GO:0005794">
    <property type="term" value="C:Golgi apparatus"/>
    <property type="evidence" value="ECO:0007669"/>
    <property type="project" value="TreeGrafter"/>
</dbReference>
<protein>
    <submittedName>
        <fullName evidence="7">Uncharacterized protein</fullName>
    </submittedName>
</protein>
<keyword evidence="5" id="KW-1133">Transmembrane helix</keyword>
<keyword evidence="4" id="KW-0547">Nucleotide-binding</keyword>
<dbReference type="Proteomes" id="UP000046395">
    <property type="component" value="Unassembled WGS sequence"/>
</dbReference>
<dbReference type="GO" id="GO:0017111">
    <property type="term" value="F:ribonucleoside triphosphate phosphatase activity"/>
    <property type="evidence" value="ECO:0007669"/>
    <property type="project" value="TreeGrafter"/>
</dbReference>
<dbReference type="GO" id="GO:0006256">
    <property type="term" value="P:UDP catabolic process"/>
    <property type="evidence" value="ECO:0007669"/>
    <property type="project" value="TreeGrafter"/>
</dbReference>
<dbReference type="AlphaFoldDB" id="A0A5S6QU58"/>
<sequence length="377" mass="41931">MGVDQLRKWSFVNRVVELRCTPYFPPRKESFAKARMVVRPIEMRWKIRILPTFLCATGFTLACAVFMLLFSIPRSHVVHIPSTEQTAGLHYAIVVDAGSSGSRLYLYRCDYDRQTVKSILRVSPLLGRDGEPIVKKKNPGLSSFAKDPEKAVAYMKGLIDGSLDYIPKESVKQTSLFVLATAGMRLLPVEQSTKVIKALQRALPTLYDFIVSETNIEVITGKWEGIYAWVSINYVLGRFDNGRTSSSEFPTLTPPNSLLNGRISTAGVLDLGGASLQVAYEVKREAVHGLVDESFYQEINLGCNDTSPSFKFTVFVNTYLGYGANTAVELYESWLAKTSLKTLGNGNSRYAYDMPSCLASMRLINHTSKQLIGSLCL</sequence>
<comment type="similarity">
    <text evidence="1">Belongs to the GDA1/CD39 NTPase family.</text>
</comment>
<dbReference type="GO" id="GO:0004382">
    <property type="term" value="F:GDP phosphatase activity"/>
    <property type="evidence" value="ECO:0007669"/>
    <property type="project" value="TreeGrafter"/>
</dbReference>
<dbReference type="WBParaSite" id="TMUE_2000010427.1">
    <property type="protein sequence ID" value="TMUE_2000010427.1"/>
    <property type="gene ID" value="WBGene00291511"/>
</dbReference>